<name>A0A9P0MAR1_ACAOB</name>
<dbReference type="GO" id="GO:0005912">
    <property type="term" value="C:adherens junction"/>
    <property type="evidence" value="ECO:0007669"/>
    <property type="project" value="TreeGrafter"/>
</dbReference>
<reference evidence="3" key="1">
    <citation type="submission" date="2022-03" db="EMBL/GenBank/DDBJ databases">
        <authorList>
            <person name="Sayadi A."/>
        </authorList>
    </citation>
    <scope>NUCLEOTIDE SEQUENCE</scope>
</reference>
<dbReference type="Pfam" id="PF05482">
    <property type="entry name" value="Serendipity_A"/>
    <property type="match status" value="1"/>
</dbReference>
<dbReference type="GO" id="GO:0016477">
    <property type="term" value="P:cell migration"/>
    <property type="evidence" value="ECO:0007669"/>
    <property type="project" value="TreeGrafter"/>
</dbReference>
<dbReference type="GO" id="GO:0005737">
    <property type="term" value="C:cytoplasm"/>
    <property type="evidence" value="ECO:0007669"/>
    <property type="project" value="UniProtKB-SubCell"/>
</dbReference>
<dbReference type="PANTHER" id="PTHR18914">
    <property type="entry name" value="ALPHA CATENIN"/>
    <property type="match status" value="1"/>
</dbReference>
<dbReference type="Gene3D" id="1.20.120.810">
    <property type="entry name" value="Vinculin, Vh2 four-helix bundle"/>
    <property type="match status" value="1"/>
</dbReference>
<gene>
    <name evidence="3" type="ORF">ACAOBT_LOCUS32853</name>
</gene>
<protein>
    <recommendedName>
        <fullName evidence="5">Serendipity locus protein alpha</fullName>
    </recommendedName>
</protein>
<dbReference type="PANTHER" id="PTHR18914:SF33">
    <property type="entry name" value="RE47911P-RELATED"/>
    <property type="match status" value="1"/>
</dbReference>
<comment type="caution">
    <text evidence="3">The sequence shown here is derived from an EMBL/GenBank/DDBJ whole genome shotgun (WGS) entry which is preliminary data.</text>
</comment>
<keyword evidence="2" id="KW-0963">Cytoplasm</keyword>
<accession>A0A9P0MAR1</accession>
<dbReference type="Proteomes" id="UP001152888">
    <property type="component" value="Unassembled WGS sequence"/>
</dbReference>
<evidence type="ECO:0000256" key="2">
    <source>
        <dbReference type="ARBA" id="ARBA00022490"/>
    </source>
</evidence>
<keyword evidence="4" id="KW-1185">Reference proteome</keyword>
<dbReference type="InterPro" id="IPR008837">
    <property type="entry name" value="Serendipity_A"/>
</dbReference>
<dbReference type="GO" id="GO:0098609">
    <property type="term" value="P:cell-cell adhesion"/>
    <property type="evidence" value="ECO:0007669"/>
    <property type="project" value="TreeGrafter"/>
</dbReference>
<proteinExistence type="predicted"/>
<evidence type="ECO:0000313" key="4">
    <source>
        <dbReference type="Proteomes" id="UP001152888"/>
    </source>
</evidence>
<dbReference type="GO" id="GO:0051015">
    <property type="term" value="F:actin filament binding"/>
    <property type="evidence" value="ECO:0007669"/>
    <property type="project" value="TreeGrafter"/>
</dbReference>
<evidence type="ECO:0000313" key="3">
    <source>
        <dbReference type="EMBL" id="CAH2012459.1"/>
    </source>
</evidence>
<comment type="subcellular location">
    <subcellularLocation>
        <location evidence="1">Cytoplasm</location>
    </subcellularLocation>
</comment>
<dbReference type="GO" id="GO:0007349">
    <property type="term" value="P:cellularization"/>
    <property type="evidence" value="ECO:0007669"/>
    <property type="project" value="InterPro"/>
</dbReference>
<evidence type="ECO:0000256" key="1">
    <source>
        <dbReference type="ARBA" id="ARBA00004496"/>
    </source>
</evidence>
<dbReference type="AlphaFoldDB" id="A0A9P0MAR1"/>
<dbReference type="OrthoDB" id="6342160at2759"/>
<organism evidence="3 4">
    <name type="scientific">Acanthoscelides obtectus</name>
    <name type="common">Bean weevil</name>
    <name type="synonym">Bruchus obtectus</name>
    <dbReference type="NCBI Taxonomy" id="200917"/>
    <lineage>
        <taxon>Eukaryota</taxon>
        <taxon>Metazoa</taxon>
        <taxon>Ecdysozoa</taxon>
        <taxon>Arthropoda</taxon>
        <taxon>Hexapoda</taxon>
        <taxon>Insecta</taxon>
        <taxon>Pterygota</taxon>
        <taxon>Neoptera</taxon>
        <taxon>Endopterygota</taxon>
        <taxon>Coleoptera</taxon>
        <taxon>Polyphaga</taxon>
        <taxon>Cucujiformia</taxon>
        <taxon>Chrysomeloidea</taxon>
        <taxon>Chrysomelidae</taxon>
        <taxon>Bruchinae</taxon>
        <taxon>Bruchini</taxon>
        <taxon>Acanthoscelides</taxon>
    </lineage>
</organism>
<dbReference type="GO" id="GO:0008013">
    <property type="term" value="F:beta-catenin binding"/>
    <property type="evidence" value="ECO:0007669"/>
    <property type="project" value="TreeGrafter"/>
</dbReference>
<sequence>MNKEGLYRDLSTVKQQIGLAKQFLESLNSVKFDRKNVLSWFKKLCGYLTDIILTILEIRSILENHVLNKKTMLLYLHQINTTLSLYINTFVAECEIGEALNEVRIFTTKKLSSCLDGIEDVLIKGISTYPENVGNFILWMDTALEKMSEIDHLKEKEKCLKAFSDAKILFEEVLSHAMSIAQVSMSEDYKIIRGSSQSVLEGLESLSNEISKENPNSAMVKLFAETCSNKLCALERKVNVAVLKICLSTFAKYTDDLENIHKFCFNTENKSKPRDLDNLVMEFDLHVDRIMQIGLFAISCSTNMATCIKIRSCLASLEALESELVPAFNAVLLDYCKQNCNLASILKNHWLNEAVLLKRLICEIIDPLAFCQIVHEENKYLVHTLSLDVKANKSKIDRSVTEQVIRNSIVLDDFLKLITYEEDNIIHIKENISFLQKIIREVKAASDVFLPQEQPELNFKVYKRCKILLNGIYSLCKNFLVENSENSFSKEESLGNEQPVVTGNGFLDHIINRGKQILQDRSILYRSNKIEAFDLRSTTLSKMNALKEKNKSIPLSKLVHLRKISFVQSPTRNQISCELQITDIVNELRNMSLTFEKC</sequence>
<evidence type="ECO:0008006" key="5">
    <source>
        <dbReference type="Google" id="ProtNLM"/>
    </source>
</evidence>
<dbReference type="EMBL" id="CAKOFQ010008184">
    <property type="protein sequence ID" value="CAH2012459.1"/>
    <property type="molecule type" value="Genomic_DNA"/>
</dbReference>
<dbReference type="GO" id="GO:0016342">
    <property type="term" value="C:catenin complex"/>
    <property type="evidence" value="ECO:0007669"/>
    <property type="project" value="TreeGrafter"/>
</dbReference>